<accession>A0A8X6GH06</accession>
<sequence length="98" mass="10915">MGQIWASANVCTDGSNPSCVKDKQRFYARPVLDYGGELLAIESKSYGDIIDKIQNKALRLITSAASSTPITVLEIQPNIEPLGIRREKQILKQFEKCM</sequence>
<gene>
    <name evidence="1" type="primary">AVEN_116215_1</name>
    <name evidence="1" type="ORF">TNCT_397251</name>
</gene>
<name>A0A8X6GH06_TRICU</name>
<organism evidence="1 2">
    <name type="scientific">Trichonephila clavata</name>
    <name type="common">Joro spider</name>
    <name type="synonym">Nephila clavata</name>
    <dbReference type="NCBI Taxonomy" id="2740835"/>
    <lineage>
        <taxon>Eukaryota</taxon>
        <taxon>Metazoa</taxon>
        <taxon>Ecdysozoa</taxon>
        <taxon>Arthropoda</taxon>
        <taxon>Chelicerata</taxon>
        <taxon>Arachnida</taxon>
        <taxon>Araneae</taxon>
        <taxon>Araneomorphae</taxon>
        <taxon>Entelegynae</taxon>
        <taxon>Araneoidea</taxon>
        <taxon>Nephilidae</taxon>
        <taxon>Trichonephila</taxon>
    </lineage>
</organism>
<dbReference type="Proteomes" id="UP000887116">
    <property type="component" value="Unassembled WGS sequence"/>
</dbReference>
<comment type="caution">
    <text evidence="1">The sequence shown here is derived from an EMBL/GenBank/DDBJ whole genome shotgun (WGS) entry which is preliminary data.</text>
</comment>
<evidence type="ECO:0000313" key="1">
    <source>
        <dbReference type="EMBL" id="GFR03708.1"/>
    </source>
</evidence>
<dbReference type="AlphaFoldDB" id="A0A8X6GH06"/>
<evidence type="ECO:0000313" key="2">
    <source>
        <dbReference type="Proteomes" id="UP000887116"/>
    </source>
</evidence>
<reference evidence="1" key="1">
    <citation type="submission" date="2020-07" db="EMBL/GenBank/DDBJ databases">
        <title>Multicomponent nature underlies the extraordinary mechanical properties of spider dragline silk.</title>
        <authorList>
            <person name="Kono N."/>
            <person name="Nakamura H."/>
            <person name="Mori M."/>
            <person name="Yoshida Y."/>
            <person name="Ohtoshi R."/>
            <person name="Malay A.D."/>
            <person name="Moran D.A.P."/>
            <person name="Tomita M."/>
            <person name="Numata K."/>
            <person name="Arakawa K."/>
        </authorList>
    </citation>
    <scope>NUCLEOTIDE SEQUENCE</scope>
</reference>
<protein>
    <submittedName>
        <fullName evidence="1">Uncharacterized protein</fullName>
    </submittedName>
</protein>
<dbReference type="EMBL" id="BMAO01005755">
    <property type="protein sequence ID" value="GFR03708.1"/>
    <property type="molecule type" value="Genomic_DNA"/>
</dbReference>
<proteinExistence type="predicted"/>
<dbReference type="OrthoDB" id="6429398at2759"/>
<keyword evidence="2" id="KW-1185">Reference proteome</keyword>